<dbReference type="PANTHER" id="PTHR42916:SF1">
    <property type="entry name" value="PROTEIN PHYLLO, CHLOROPLASTIC"/>
    <property type="match status" value="1"/>
</dbReference>
<protein>
    <submittedName>
        <fullName evidence="2">2-succinyl-5-enolpyruvyl-6-hydroxy-3-cyclohexene-1-carboxylic-acid synthase</fullName>
    </submittedName>
</protein>
<dbReference type="SUPFAM" id="SSF52518">
    <property type="entry name" value="Thiamin diphosphate-binding fold (THDP-binding)"/>
    <property type="match status" value="1"/>
</dbReference>
<keyword evidence="3" id="KW-1185">Reference proteome</keyword>
<feature type="domain" description="Thiamine pyrophosphate enzyme N-terminal TPP-binding" evidence="1">
    <location>
        <begin position="6"/>
        <end position="105"/>
    </location>
</feature>
<feature type="non-terminal residue" evidence="2">
    <location>
        <position position="105"/>
    </location>
</feature>
<dbReference type="Proteomes" id="UP000437736">
    <property type="component" value="Unassembled WGS sequence"/>
</dbReference>
<dbReference type="Pfam" id="PF02776">
    <property type="entry name" value="TPP_enzyme_N"/>
    <property type="match status" value="1"/>
</dbReference>
<dbReference type="InterPro" id="IPR012001">
    <property type="entry name" value="Thiamin_PyroP_enz_TPP-bd_dom"/>
</dbReference>
<comment type="caution">
    <text evidence="2">The sequence shown here is derived from an EMBL/GenBank/DDBJ whole genome shotgun (WGS) entry which is preliminary data.</text>
</comment>
<dbReference type="Gene3D" id="3.40.50.970">
    <property type="match status" value="1"/>
</dbReference>
<proteinExistence type="predicted"/>
<dbReference type="EMBL" id="WJHE01001437">
    <property type="protein sequence ID" value="MST35107.1"/>
    <property type="molecule type" value="Genomic_DNA"/>
</dbReference>
<name>A0ABW9QZJ2_9ACTN</name>
<sequence length="105" mass="10631">MSDQDTFAATLVDEWARAGLTDAVVAPGSRSTPLTAALAADGRLRLHLVLDERSAGFLALGIGLATGRPAPVVVTSGTAAVELHPAVVEAHQAGVPLLAVTADRP</sequence>
<gene>
    <name evidence="2" type="ORF">GHK86_20545</name>
</gene>
<evidence type="ECO:0000313" key="2">
    <source>
        <dbReference type="EMBL" id="MST35107.1"/>
    </source>
</evidence>
<accession>A0ABW9QZJ2</accession>
<organism evidence="2 3">
    <name type="scientific">Acidiferrimicrobium australe</name>
    <dbReference type="NCBI Taxonomy" id="2664430"/>
    <lineage>
        <taxon>Bacteria</taxon>
        <taxon>Bacillati</taxon>
        <taxon>Actinomycetota</taxon>
        <taxon>Acidimicrobiia</taxon>
        <taxon>Acidimicrobiales</taxon>
        <taxon>Acidimicrobiaceae</taxon>
        <taxon>Acidiferrimicrobium</taxon>
    </lineage>
</organism>
<evidence type="ECO:0000259" key="1">
    <source>
        <dbReference type="Pfam" id="PF02776"/>
    </source>
</evidence>
<evidence type="ECO:0000313" key="3">
    <source>
        <dbReference type="Proteomes" id="UP000437736"/>
    </source>
</evidence>
<dbReference type="InterPro" id="IPR029061">
    <property type="entry name" value="THDP-binding"/>
</dbReference>
<dbReference type="PANTHER" id="PTHR42916">
    <property type="entry name" value="2-SUCCINYL-5-ENOLPYRUVYL-6-HYDROXY-3-CYCLOHEXENE-1-CARBOXYLATE SYNTHASE"/>
    <property type="match status" value="1"/>
</dbReference>
<reference evidence="2 3" key="1">
    <citation type="submission" date="2019-11" db="EMBL/GenBank/DDBJ databases">
        <title>Acidiferrimicrobium australis gen. nov., sp. nov., an acidophilic and obligately heterotrophic, member of the Actinobacteria that catalyses dissimilatory oxido- reduction of iron isolated from metal-rich acidic water in Chile.</title>
        <authorList>
            <person name="Gonzalez D."/>
            <person name="Huber K."/>
            <person name="Hedrich S."/>
            <person name="Rojas-Villalobos C."/>
            <person name="Quatrini R."/>
            <person name="Dinamarca M.A."/>
            <person name="Schwarz A."/>
            <person name="Canales C."/>
            <person name="Nancucheo I."/>
        </authorList>
    </citation>
    <scope>NUCLEOTIDE SEQUENCE [LARGE SCALE GENOMIC DNA]</scope>
    <source>
        <strain evidence="2 3">USS-CCA1</strain>
    </source>
</reference>